<feature type="transmembrane region" description="Helical" evidence="6">
    <location>
        <begin position="101"/>
        <end position="122"/>
    </location>
</feature>
<feature type="transmembrane region" description="Helical" evidence="6">
    <location>
        <begin position="368"/>
        <end position="392"/>
    </location>
</feature>
<dbReference type="RefSeq" id="WP_117283537.1">
    <property type="nucleotide sequence ID" value="NZ_JAMTCE010000024.1"/>
</dbReference>
<evidence type="ECO:0000256" key="2">
    <source>
        <dbReference type="ARBA" id="ARBA00022475"/>
    </source>
</evidence>
<feature type="transmembrane region" description="Helical" evidence="6">
    <location>
        <begin position="184"/>
        <end position="206"/>
    </location>
</feature>
<evidence type="ECO:0000256" key="4">
    <source>
        <dbReference type="ARBA" id="ARBA00022989"/>
    </source>
</evidence>
<accession>A0A3N0APX3</accession>
<dbReference type="PANTHER" id="PTHR30250">
    <property type="entry name" value="PST FAMILY PREDICTED COLANIC ACID TRANSPORTER"/>
    <property type="match status" value="1"/>
</dbReference>
<proteinExistence type="predicted"/>
<dbReference type="InterPro" id="IPR002797">
    <property type="entry name" value="Polysacc_synth"/>
</dbReference>
<keyword evidence="3 6" id="KW-0812">Transmembrane</keyword>
<keyword evidence="8" id="KW-1185">Reference proteome</keyword>
<keyword evidence="5 6" id="KW-0472">Membrane</keyword>
<dbReference type="AlphaFoldDB" id="A0A3N0APX3"/>
<evidence type="ECO:0000256" key="5">
    <source>
        <dbReference type="ARBA" id="ARBA00023136"/>
    </source>
</evidence>
<evidence type="ECO:0000313" key="7">
    <source>
        <dbReference type="EMBL" id="RNL36862.1"/>
    </source>
</evidence>
<comment type="caution">
    <text evidence="7">The sequence shown here is derived from an EMBL/GenBank/DDBJ whole genome shotgun (WGS) entry which is preliminary data.</text>
</comment>
<keyword evidence="2" id="KW-1003">Cell membrane</keyword>
<comment type="subcellular location">
    <subcellularLocation>
        <location evidence="1">Cell membrane</location>
        <topology evidence="1">Multi-pass membrane protein</topology>
    </subcellularLocation>
</comment>
<dbReference type="InterPro" id="IPR050833">
    <property type="entry name" value="Poly_Biosynth_Transport"/>
</dbReference>
<keyword evidence="4 6" id="KW-1133">Transmembrane helix</keyword>
<dbReference type="Proteomes" id="UP000278327">
    <property type="component" value="Unassembled WGS sequence"/>
</dbReference>
<sequence>MNARHDSTPPSSLQAGRRTFLGNTAALMIMQAVKFLFPLITLPYLARMLEPDAYAVRAYVVSYMVFIQTLIDFGFAQYGTKLIAENAHDPQAMSSISTDVFVAKLLLALLGAATTLASAAFIPILGDNLAFVALSFGAIAAKSLLPDFVLQGLENMTAIAVRFSITQVIAVILIFLFVKEPSQLNLVAAFEGIASVVALAWTVAYLKGNYCIGIGRISASKTRKIIAGSTPFFISLAASALMSSTVTVLMGVFQTDALVISCWTIATTVIQGVQALWQPVTRSLFPHMVKRHDISLARKLLIVGTPIAIAIAAACHFAASWIVLVMGGEEYVAGSYILSYAVLVLPFSYPIAVIGYPITGAIGRASELSACIGIAGGMQLVFLVAAGLAGAFSVGVALIARIGSEALLLVLEAFVAHRTIERVRERQPIGKTS</sequence>
<organism evidence="7 8">
    <name type="scientific">Adlercreutzia equolifaciens subsp. celatus DSM 18785</name>
    <dbReference type="NCBI Taxonomy" id="1121021"/>
    <lineage>
        <taxon>Bacteria</taxon>
        <taxon>Bacillati</taxon>
        <taxon>Actinomycetota</taxon>
        <taxon>Coriobacteriia</taxon>
        <taxon>Eggerthellales</taxon>
        <taxon>Eggerthellaceae</taxon>
        <taxon>Adlercreutzia</taxon>
    </lineage>
</organism>
<name>A0A3N0APX3_9ACTN</name>
<feature type="transmembrane region" description="Helical" evidence="6">
    <location>
        <begin position="20"/>
        <end position="40"/>
    </location>
</feature>
<feature type="transmembrane region" description="Helical" evidence="6">
    <location>
        <begin position="336"/>
        <end position="356"/>
    </location>
</feature>
<feature type="transmembrane region" description="Helical" evidence="6">
    <location>
        <begin position="60"/>
        <end position="80"/>
    </location>
</feature>
<dbReference type="PANTHER" id="PTHR30250:SF11">
    <property type="entry name" value="O-ANTIGEN TRANSPORTER-RELATED"/>
    <property type="match status" value="1"/>
</dbReference>
<feature type="transmembrane region" description="Helical" evidence="6">
    <location>
        <begin position="157"/>
        <end position="178"/>
    </location>
</feature>
<evidence type="ECO:0000256" key="6">
    <source>
        <dbReference type="SAM" id="Phobius"/>
    </source>
</evidence>
<protein>
    <recommendedName>
        <fullName evidence="9">Oligosaccharide flippase family protein</fullName>
    </recommendedName>
</protein>
<dbReference type="GO" id="GO:0005886">
    <property type="term" value="C:plasma membrane"/>
    <property type="evidence" value="ECO:0007669"/>
    <property type="project" value="UniProtKB-SubCell"/>
</dbReference>
<feature type="transmembrane region" description="Helical" evidence="6">
    <location>
        <begin position="300"/>
        <end position="324"/>
    </location>
</feature>
<evidence type="ECO:0000313" key="8">
    <source>
        <dbReference type="Proteomes" id="UP000278327"/>
    </source>
</evidence>
<dbReference type="Pfam" id="PF01943">
    <property type="entry name" value="Polysacc_synt"/>
    <property type="match status" value="1"/>
</dbReference>
<reference evidence="7 8" key="1">
    <citation type="journal article" date="2019" name="Microbiol. Resour. Announc.">
        <title>Draft Genome Sequences of Type Strains of Gordonibacter faecihominis, Paraeggerthella hongkongensis, Parvibacter caecicola,Slackia equolifaciens, Slackia faecicanis, and Slackia isoflavoniconvertens.</title>
        <authorList>
            <person name="Danylec N."/>
            <person name="Stoll D.A."/>
            <person name="Dotsch A."/>
            <person name="Huch M."/>
        </authorList>
    </citation>
    <scope>NUCLEOTIDE SEQUENCE [LARGE SCALE GENOMIC DNA]</scope>
    <source>
        <strain evidence="7 8">DSM 18785</strain>
    </source>
</reference>
<evidence type="ECO:0000256" key="1">
    <source>
        <dbReference type="ARBA" id="ARBA00004651"/>
    </source>
</evidence>
<evidence type="ECO:0000256" key="3">
    <source>
        <dbReference type="ARBA" id="ARBA00022692"/>
    </source>
</evidence>
<evidence type="ECO:0008006" key="9">
    <source>
        <dbReference type="Google" id="ProtNLM"/>
    </source>
</evidence>
<feature type="transmembrane region" description="Helical" evidence="6">
    <location>
        <begin position="226"/>
        <end position="252"/>
    </location>
</feature>
<dbReference type="EMBL" id="QICA01000018">
    <property type="protein sequence ID" value="RNL36862.1"/>
    <property type="molecule type" value="Genomic_DNA"/>
</dbReference>
<gene>
    <name evidence="7" type="ORF">DMP10_09915</name>
</gene>